<accession>A0AAV1XT37</accession>
<keyword evidence="1" id="KW-0547">Nucleotide-binding</keyword>
<dbReference type="Proteomes" id="UP001497480">
    <property type="component" value="Unassembled WGS sequence"/>
</dbReference>
<dbReference type="InterPro" id="IPR045058">
    <property type="entry name" value="GIMA/IAN/Toc"/>
</dbReference>
<dbReference type="EMBL" id="CAXHTB010000018">
    <property type="protein sequence ID" value="CAL0325015.1"/>
    <property type="molecule type" value="Genomic_DNA"/>
</dbReference>
<gene>
    <name evidence="5" type="ORF">LLUT_LOCUS26075</name>
</gene>
<dbReference type="Pfam" id="PF04548">
    <property type="entry name" value="AIG1"/>
    <property type="match status" value="1"/>
</dbReference>
<name>A0AAV1XT37_LUPLU</name>
<reference evidence="5 6" key="1">
    <citation type="submission" date="2024-03" db="EMBL/GenBank/DDBJ databases">
        <authorList>
            <person name="Martinez-Hernandez J."/>
        </authorList>
    </citation>
    <scope>NUCLEOTIDE SEQUENCE [LARGE SCALE GENOMIC DNA]</scope>
</reference>
<protein>
    <recommendedName>
        <fullName evidence="4">AIG1-type G domain-containing protein</fullName>
    </recommendedName>
</protein>
<evidence type="ECO:0000313" key="5">
    <source>
        <dbReference type="EMBL" id="CAL0325015.1"/>
    </source>
</evidence>
<evidence type="ECO:0000259" key="4">
    <source>
        <dbReference type="PROSITE" id="PS51720"/>
    </source>
</evidence>
<dbReference type="PROSITE" id="PS51720">
    <property type="entry name" value="G_AIG1"/>
    <property type="match status" value="1"/>
</dbReference>
<dbReference type="GO" id="GO:0005525">
    <property type="term" value="F:GTP binding"/>
    <property type="evidence" value="ECO:0007669"/>
    <property type="project" value="UniProtKB-KW"/>
</dbReference>
<evidence type="ECO:0000256" key="1">
    <source>
        <dbReference type="ARBA" id="ARBA00022741"/>
    </source>
</evidence>
<feature type="coiled-coil region" evidence="3">
    <location>
        <begin position="143"/>
        <end position="180"/>
    </location>
</feature>
<dbReference type="SUPFAM" id="SSF52540">
    <property type="entry name" value="P-loop containing nucleoside triphosphate hydrolases"/>
    <property type="match status" value="1"/>
</dbReference>
<comment type="caution">
    <text evidence="5">The sequence shown here is derived from an EMBL/GenBank/DDBJ whole genome shotgun (WGS) entry which is preliminary data.</text>
</comment>
<sequence>MGGSSVHDNWELTSSTKETKTILLVGRAGNGKSATGNSILGTMVFKSKTSSSAVTKTWEFQSTELSDGQHVNVIDTPVLVVFSVGTRFTQEDVAILHRLRALFGDKIVKYMIVVFIRGDALEDDEETFDDYLGRECPQSLKEMQQIQEVTSNLNEAITKLEQQLAEEKSARCEAEAERNRNNCAIF</sequence>
<dbReference type="PANTHER" id="PTHR10903:SF184">
    <property type="entry name" value="GTP-BINDING PROTEIN A"/>
    <property type="match status" value="1"/>
</dbReference>
<feature type="domain" description="AIG1-type G" evidence="4">
    <location>
        <begin position="17"/>
        <end position="186"/>
    </location>
</feature>
<evidence type="ECO:0000256" key="3">
    <source>
        <dbReference type="SAM" id="Coils"/>
    </source>
</evidence>
<proteinExistence type="predicted"/>
<dbReference type="InterPro" id="IPR006703">
    <property type="entry name" value="G_AIG1"/>
</dbReference>
<dbReference type="AlphaFoldDB" id="A0AAV1XT37"/>
<keyword evidence="2" id="KW-0342">GTP-binding</keyword>
<evidence type="ECO:0000256" key="2">
    <source>
        <dbReference type="ARBA" id="ARBA00023134"/>
    </source>
</evidence>
<organism evidence="5 6">
    <name type="scientific">Lupinus luteus</name>
    <name type="common">European yellow lupine</name>
    <dbReference type="NCBI Taxonomy" id="3873"/>
    <lineage>
        <taxon>Eukaryota</taxon>
        <taxon>Viridiplantae</taxon>
        <taxon>Streptophyta</taxon>
        <taxon>Embryophyta</taxon>
        <taxon>Tracheophyta</taxon>
        <taxon>Spermatophyta</taxon>
        <taxon>Magnoliopsida</taxon>
        <taxon>eudicotyledons</taxon>
        <taxon>Gunneridae</taxon>
        <taxon>Pentapetalae</taxon>
        <taxon>rosids</taxon>
        <taxon>fabids</taxon>
        <taxon>Fabales</taxon>
        <taxon>Fabaceae</taxon>
        <taxon>Papilionoideae</taxon>
        <taxon>50 kb inversion clade</taxon>
        <taxon>genistoids sensu lato</taxon>
        <taxon>core genistoids</taxon>
        <taxon>Genisteae</taxon>
        <taxon>Lupinus</taxon>
    </lineage>
</organism>
<dbReference type="Gene3D" id="3.40.50.300">
    <property type="entry name" value="P-loop containing nucleotide triphosphate hydrolases"/>
    <property type="match status" value="2"/>
</dbReference>
<dbReference type="InterPro" id="IPR027417">
    <property type="entry name" value="P-loop_NTPase"/>
</dbReference>
<keyword evidence="3" id="KW-0175">Coiled coil</keyword>
<keyword evidence="6" id="KW-1185">Reference proteome</keyword>
<dbReference type="PANTHER" id="PTHR10903">
    <property type="entry name" value="GTPASE, IMAP FAMILY MEMBER-RELATED"/>
    <property type="match status" value="1"/>
</dbReference>
<evidence type="ECO:0000313" key="6">
    <source>
        <dbReference type="Proteomes" id="UP001497480"/>
    </source>
</evidence>